<evidence type="ECO:0000259" key="8">
    <source>
        <dbReference type="Pfam" id="PF00892"/>
    </source>
</evidence>
<evidence type="ECO:0000256" key="7">
    <source>
        <dbReference type="SAM" id="Phobius"/>
    </source>
</evidence>
<comment type="similarity">
    <text evidence="2">Belongs to the EamA transporter family.</text>
</comment>
<dbReference type="InterPro" id="IPR037185">
    <property type="entry name" value="EmrE-like"/>
</dbReference>
<evidence type="ECO:0000256" key="6">
    <source>
        <dbReference type="ARBA" id="ARBA00023136"/>
    </source>
</evidence>
<comment type="caution">
    <text evidence="9">The sequence shown here is derived from an EMBL/GenBank/DDBJ whole genome shotgun (WGS) entry which is preliminary data.</text>
</comment>
<evidence type="ECO:0000313" key="9">
    <source>
        <dbReference type="EMBL" id="MDQ0340076.1"/>
    </source>
</evidence>
<feature type="transmembrane region" description="Helical" evidence="7">
    <location>
        <begin position="282"/>
        <end position="300"/>
    </location>
</feature>
<keyword evidence="5 7" id="KW-1133">Transmembrane helix</keyword>
<evidence type="ECO:0000256" key="4">
    <source>
        <dbReference type="ARBA" id="ARBA00022692"/>
    </source>
</evidence>
<evidence type="ECO:0000256" key="2">
    <source>
        <dbReference type="ARBA" id="ARBA00007362"/>
    </source>
</evidence>
<name>A0ABU0CUI5_9BACI</name>
<dbReference type="InterPro" id="IPR000620">
    <property type="entry name" value="EamA_dom"/>
</dbReference>
<feature type="transmembrane region" description="Helical" evidence="7">
    <location>
        <begin position="9"/>
        <end position="35"/>
    </location>
</feature>
<dbReference type="PANTHER" id="PTHR32322">
    <property type="entry name" value="INNER MEMBRANE TRANSPORTER"/>
    <property type="match status" value="1"/>
</dbReference>
<organism evidence="9 10">
    <name type="scientific">Caldalkalibacillus uzonensis</name>
    <dbReference type="NCBI Taxonomy" id="353224"/>
    <lineage>
        <taxon>Bacteria</taxon>
        <taxon>Bacillati</taxon>
        <taxon>Bacillota</taxon>
        <taxon>Bacilli</taxon>
        <taxon>Bacillales</taxon>
        <taxon>Bacillaceae</taxon>
        <taxon>Caldalkalibacillus</taxon>
    </lineage>
</organism>
<dbReference type="Proteomes" id="UP001232445">
    <property type="component" value="Unassembled WGS sequence"/>
</dbReference>
<dbReference type="Pfam" id="PF00892">
    <property type="entry name" value="EamA"/>
    <property type="match status" value="2"/>
</dbReference>
<keyword evidence="4 7" id="KW-0812">Transmembrane</keyword>
<keyword evidence="6 7" id="KW-0472">Membrane</keyword>
<feature type="transmembrane region" description="Helical" evidence="7">
    <location>
        <begin position="110"/>
        <end position="127"/>
    </location>
</feature>
<reference evidence="9 10" key="1">
    <citation type="submission" date="2023-07" db="EMBL/GenBank/DDBJ databases">
        <title>Genomic Encyclopedia of Type Strains, Phase IV (KMG-IV): sequencing the most valuable type-strain genomes for metagenomic binning, comparative biology and taxonomic classification.</title>
        <authorList>
            <person name="Goeker M."/>
        </authorList>
    </citation>
    <scope>NUCLEOTIDE SEQUENCE [LARGE SCALE GENOMIC DNA]</scope>
    <source>
        <strain evidence="9 10">DSM 17740</strain>
    </source>
</reference>
<evidence type="ECO:0000256" key="3">
    <source>
        <dbReference type="ARBA" id="ARBA00022475"/>
    </source>
</evidence>
<feature type="transmembrane region" description="Helical" evidence="7">
    <location>
        <begin position="161"/>
        <end position="183"/>
    </location>
</feature>
<evidence type="ECO:0000256" key="1">
    <source>
        <dbReference type="ARBA" id="ARBA00004651"/>
    </source>
</evidence>
<dbReference type="PANTHER" id="PTHR32322:SF18">
    <property type="entry name" value="S-ADENOSYLMETHIONINE_S-ADENOSYLHOMOCYSTEINE TRANSPORTER"/>
    <property type="match status" value="1"/>
</dbReference>
<evidence type="ECO:0000313" key="10">
    <source>
        <dbReference type="Proteomes" id="UP001232445"/>
    </source>
</evidence>
<proteinExistence type="inferred from homology"/>
<keyword evidence="10" id="KW-1185">Reference proteome</keyword>
<feature type="transmembrane region" description="Helical" evidence="7">
    <location>
        <begin position="255"/>
        <end position="276"/>
    </location>
</feature>
<protein>
    <submittedName>
        <fullName evidence="9">Drug/metabolite transporter (DMT)-like permease</fullName>
    </submittedName>
</protein>
<feature type="domain" description="EamA" evidence="8">
    <location>
        <begin position="164"/>
        <end position="299"/>
    </location>
</feature>
<feature type="transmembrane region" description="Helical" evidence="7">
    <location>
        <begin position="47"/>
        <end position="68"/>
    </location>
</feature>
<dbReference type="EMBL" id="JAUSUQ010000011">
    <property type="protein sequence ID" value="MDQ0340076.1"/>
    <property type="molecule type" value="Genomic_DNA"/>
</dbReference>
<evidence type="ECO:0000256" key="5">
    <source>
        <dbReference type="ARBA" id="ARBA00022989"/>
    </source>
</evidence>
<feature type="transmembrane region" description="Helical" evidence="7">
    <location>
        <begin position="80"/>
        <end position="98"/>
    </location>
</feature>
<dbReference type="RefSeq" id="WP_307341062.1">
    <property type="nucleotide sequence ID" value="NZ_JAUSUQ010000011.1"/>
</dbReference>
<keyword evidence="3" id="KW-1003">Cell membrane</keyword>
<feature type="transmembrane region" description="Helical" evidence="7">
    <location>
        <begin position="220"/>
        <end position="248"/>
    </location>
</feature>
<dbReference type="SUPFAM" id="SSF103481">
    <property type="entry name" value="Multidrug resistance efflux transporter EmrE"/>
    <property type="match status" value="2"/>
</dbReference>
<accession>A0ABU0CUI5</accession>
<dbReference type="InterPro" id="IPR050638">
    <property type="entry name" value="AA-Vitamin_Transporters"/>
</dbReference>
<gene>
    <name evidence="9" type="ORF">J2S00_002871</name>
</gene>
<feature type="transmembrane region" description="Helical" evidence="7">
    <location>
        <begin position="195"/>
        <end position="214"/>
    </location>
</feature>
<comment type="subcellular location">
    <subcellularLocation>
        <location evidence="1">Cell membrane</location>
        <topology evidence="1">Multi-pass membrane protein</topology>
    </subcellularLocation>
</comment>
<feature type="transmembrane region" description="Helical" evidence="7">
    <location>
        <begin position="136"/>
        <end position="155"/>
    </location>
</feature>
<dbReference type="Gene3D" id="1.10.3730.20">
    <property type="match status" value="1"/>
</dbReference>
<feature type="domain" description="EamA" evidence="8">
    <location>
        <begin position="18"/>
        <end position="150"/>
    </location>
</feature>
<sequence length="315" mass="35268">MQKKWRQALALFTSSRMFIVVLILTITFIWGYGWVWMKVGLDYMGPFTFSAFRFTVGSLALLLLLWGLRRLTFHNLQWKPLLILGLIQTVLVFALIMYGMRFVEAGKSSIILYTMPIWSSLLASHFLNQKLGLRKVIGLILGIAGLFLILGVDLWKQQTPAVIWGESLILLAALCWAVANIYYQLKFSGQDRIQVNAYQMVFGAVGITILAVLAEWGQPIVLNVTSLFAVLFTGVLASALCFTIWFYLLNRIDTATATISTLLVPVFGVVFSWLFLGEPLTLEMVCGGCMIVLGISFSSLSKTKTTTKETVEQSY</sequence>